<evidence type="ECO:0000256" key="5">
    <source>
        <dbReference type="ARBA" id="ARBA00023159"/>
    </source>
</evidence>
<evidence type="ECO:0000256" key="7">
    <source>
        <dbReference type="ARBA" id="ARBA00023242"/>
    </source>
</evidence>
<accession>M8BH40</accession>
<dbReference type="CDD" id="cd22907">
    <property type="entry name" value="HFD_NFYB"/>
    <property type="match status" value="1"/>
</dbReference>
<dbReference type="InterPro" id="IPR003958">
    <property type="entry name" value="CBFA_NFYB_domain"/>
</dbReference>
<dbReference type="InterPro" id="IPR027113">
    <property type="entry name" value="Transc_fact_NFYB/HAP3"/>
</dbReference>
<keyword evidence="7" id="KW-0539">Nucleus</keyword>
<dbReference type="PRINTS" id="PR00615">
    <property type="entry name" value="CCAATSUBUNTA"/>
</dbReference>
<evidence type="ECO:0000256" key="3">
    <source>
        <dbReference type="ARBA" id="ARBA00023015"/>
    </source>
</evidence>
<evidence type="ECO:0000259" key="8">
    <source>
        <dbReference type="Pfam" id="PF00808"/>
    </source>
</evidence>
<dbReference type="Gene3D" id="1.10.20.10">
    <property type="entry name" value="Histone, subunit A"/>
    <property type="match status" value="1"/>
</dbReference>
<dbReference type="GO" id="GO:0046982">
    <property type="term" value="F:protein heterodimerization activity"/>
    <property type="evidence" value="ECO:0007669"/>
    <property type="project" value="InterPro"/>
</dbReference>
<keyword evidence="3" id="KW-0805">Transcription regulation</keyword>
<dbReference type="InterPro" id="IPR009072">
    <property type="entry name" value="Histone-fold"/>
</dbReference>
<feature type="domain" description="Transcription factor CBF/NF-Y/archaeal histone" evidence="8">
    <location>
        <begin position="21"/>
        <end position="85"/>
    </location>
</feature>
<sequence length="228" mass="24992">MADDDSGSPRGGGGVREQDRFLPIANISRIMKKAVPANGKIAKDAKETLQECVSEFISFVTSEASDKCQKEKRKTINGDDLLWAMATLGFEEYVDPLKIYLQKYRDVIMALAHCQYLLQMTIILLFCVIISPRFFSVFLAIFWTGAVIADGGLDPAYLGHITCVRSFELCPFNQGDSKLTSKSGEGSVKKDIIGAHSGATSSNAQAMVQHGAYAQGMGYMQPQWLSIC</sequence>
<evidence type="ECO:0000256" key="1">
    <source>
        <dbReference type="ARBA" id="ARBA00004123"/>
    </source>
</evidence>
<keyword evidence="5" id="KW-0010">Activator</keyword>
<keyword evidence="6" id="KW-0804">Transcription</keyword>
<dbReference type="Pfam" id="PF00808">
    <property type="entry name" value="CBFD_NFYB_HMF"/>
    <property type="match status" value="1"/>
</dbReference>
<evidence type="ECO:0000313" key="9">
    <source>
        <dbReference type="EnsemblPlants" id="EMT21068"/>
    </source>
</evidence>
<dbReference type="PANTHER" id="PTHR11064">
    <property type="entry name" value="CCAAT-BINDING TRANSCRIPTION FACTOR-RELATED"/>
    <property type="match status" value="1"/>
</dbReference>
<dbReference type="GO" id="GO:0016602">
    <property type="term" value="C:CCAAT-binding factor complex"/>
    <property type="evidence" value="ECO:0007669"/>
    <property type="project" value="InterPro"/>
</dbReference>
<organism evidence="9">
    <name type="scientific">Aegilops tauschii</name>
    <name type="common">Tausch's goatgrass</name>
    <name type="synonym">Aegilops squarrosa</name>
    <dbReference type="NCBI Taxonomy" id="37682"/>
    <lineage>
        <taxon>Eukaryota</taxon>
        <taxon>Viridiplantae</taxon>
        <taxon>Streptophyta</taxon>
        <taxon>Embryophyta</taxon>
        <taxon>Tracheophyta</taxon>
        <taxon>Spermatophyta</taxon>
        <taxon>Magnoliopsida</taxon>
        <taxon>Liliopsida</taxon>
        <taxon>Poales</taxon>
        <taxon>Poaceae</taxon>
        <taxon>BOP clade</taxon>
        <taxon>Pooideae</taxon>
        <taxon>Triticodae</taxon>
        <taxon>Triticeae</taxon>
        <taxon>Triticinae</taxon>
        <taxon>Aegilops</taxon>
    </lineage>
</organism>
<protein>
    <submittedName>
        <fullName evidence="9">Nuclear transcription factor Y subunit B-2</fullName>
    </submittedName>
</protein>
<dbReference type="PROSITE" id="PS00685">
    <property type="entry name" value="NFYB_HAP3"/>
    <property type="match status" value="1"/>
</dbReference>
<dbReference type="SUPFAM" id="SSF47113">
    <property type="entry name" value="Histone-fold"/>
    <property type="match status" value="1"/>
</dbReference>
<dbReference type="FunFam" id="1.10.20.10:FF:000110">
    <property type="entry name" value="Nuclear factor Y, subunit B1"/>
    <property type="match status" value="1"/>
</dbReference>
<dbReference type="GO" id="GO:0001228">
    <property type="term" value="F:DNA-binding transcription activator activity, RNA polymerase II-specific"/>
    <property type="evidence" value="ECO:0007669"/>
    <property type="project" value="InterPro"/>
</dbReference>
<evidence type="ECO:0000256" key="4">
    <source>
        <dbReference type="ARBA" id="ARBA00023125"/>
    </source>
</evidence>
<proteinExistence type="inferred from homology"/>
<dbReference type="AlphaFoldDB" id="M8BH40"/>
<keyword evidence="4" id="KW-0238">DNA-binding</keyword>
<evidence type="ECO:0000256" key="2">
    <source>
        <dbReference type="ARBA" id="ARBA00009053"/>
    </source>
</evidence>
<comment type="subcellular location">
    <subcellularLocation>
        <location evidence="1">Nucleus</location>
    </subcellularLocation>
</comment>
<reference evidence="9" key="1">
    <citation type="submission" date="2015-06" db="UniProtKB">
        <authorList>
            <consortium name="EnsemblPlants"/>
        </authorList>
    </citation>
    <scope>IDENTIFICATION</scope>
</reference>
<dbReference type="GO" id="GO:0000978">
    <property type="term" value="F:RNA polymerase II cis-regulatory region sequence-specific DNA binding"/>
    <property type="evidence" value="ECO:0007669"/>
    <property type="project" value="TreeGrafter"/>
</dbReference>
<evidence type="ECO:0000256" key="6">
    <source>
        <dbReference type="ARBA" id="ARBA00023163"/>
    </source>
</evidence>
<comment type="similarity">
    <text evidence="2">Belongs to the NFYB/HAP3 subunit family.</text>
</comment>
<dbReference type="InterPro" id="IPR003956">
    <property type="entry name" value="Transcrpt_fac_NFYB/HAP3_CS"/>
</dbReference>
<name>M8BH40_AEGTA</name>
<dbReference type="PANTHER" id="PTHR11064:SF171">
    <property type="entry name" value="NUCLEAR TRANSCRIPTION FACTOR Y SUBUNIT B-2"/>
    <property type="match status" value="1"/>
</dbReference>
<dbReference type="EnsemblPlants" id="EMT21068">
    <property type="protein sequence ID" value="EMT21068"/>
    <property type="gene ID" value="F775_32576"/>
</dbReference>